<evidence type="ECO:0000313" key="2">
    <source>
        <dbReference type="EMBL" id="RMB63871.1"/>
    </source>
</evidence>
<evidence type="ECO:0000256" key="1">
    <source>
        <dbReference type="SAM" id="SignalP"/>
    </source>
</evidence>
<keyword evidence="1" id="KW-0732">Signal</keyword>
<proteinExistence type="predicted"/>
<gene>
    <name evidence="2" type="ORF">EAX61_00345</name>
</gene>
<dbReference type="EMBL" id="REFV01000001">
    <property type="protein sequence ID" value="RMB63871.1"/>
    <property type="molecule type" value="Genomic_DNA"/>
</dbReference>
<reference evidence="2 3" key="1">
    <citation type="submission" date="2018-10" db="EMBL/GenBank/DDBJ databases">
        <title>Dokdonia luteus sp. nov., isolated from sea water.</title>
        <authorList>
            <person name="Zhou L.Y."/>
            <person name="Du Z.J."/>
        </authorList>
    </citation>
    <scope>NUCLEOTIDE SEQUENCE [LARGE SCALE GENOMIC DNA]</scope>
    <source>
        <strain evidence="2 3">SH27</strain>
    </source>
</reference>
<keyword evidence="3" id="KW-1185">Reference proteome</keyword>
<protein>
    <submittedName>
        <fullName evidence="2">Uncharacterized protein</fullName>
    </submittedName>
</protein>
<name>A0A3M0GFJ8_9FLAO</name>
<comment type="caution">
    <text evidence="2">The sequence shown here is derived from an EMBL/GenBank/DDBJ whole genome shotgun (WGS) entry which is preliminary data.</text>
</comment>
<feature type="signal peptide" evidence="1">
    <location>
        <begin position="1"/>
        <end position="34"/>
    </location>
</feature>
<evidence type="ECO:0000313" key="3">
    <source>
        <dbReference type="Proteomes" id="UP000281985"/>
    </source>
</evidence>
<dbReference type="Proteomes" id="UP000281985">
    <property type="component" value="Unassembled WGS sequence"/>
</dbReference>
<organism evidence="2 3">
    <name type="scientific">Dokdonia sinensis</name>
    <dbReference type="NCBI Taxonomy" id="2479847"/>
    <lineage>
        <taxon>Bacteria</taxon>
        <taxon>Pseudomonadati</taxon>
        <taxon>Bacteroidota</taxon>
        <taxon>Flavobacteriia</taxon>
        <taxon>Flavobacteriales</taxon>
        <taxon>Flavobacteriaceae</taxon>
        <taxon>Dokdonia</taxon>
    </lineage>
</organism>
<dbReference type="AlphaFoldDB" id="A0A3M0GFJ8"/>
<accession>A0A3M0GFJ8</accession>
<sequence>MAALELALKKINCMKTILLSLSLALLFMAQSCKDDDDSPQESIDQLPPITQTGEQTLGCLINGEPWVPSGFGNSAPRAFYQFVDGAFTLGISGSMITDEKLVGLNIGALEIQELNEEEYALVEFEPANFFGRISIDGGLIFTASTNSSLPGKLTISHFDQENFIISGSFEFTVRDEEGETYEITEGRFDLNYTN</sequence>
<feature type="chain" id="PRO_5017929778" evidence="1">
    <location>
        <begin position="35"/>
        <end position="194"/>
    </location>
</feature>